<organism evidence="1">
    <name type="scientific">Medicago truncatula</name>
    <name type="common">Barrel medic</name>
    <name type="synonym">Medicago tribuloides</name>
    <dbReference type="NCBI Taxonomy" id="3880"/>
    <lineage>
        <taxon>Eukaryota</taxon>
        <taxon>Viridiplantae</taxon>
        <taxon>Streptophyta</taxon>
        <taxon>Embryophyta</taxon>
        <taxon>Tracheophyta</taxon>
        <taxon>Spermatophyta</taxon>
        <taxon>Magnoliopsida</taxon>
        <taxon>eudicotyledons</taxon>
        <taxon>Gunneridae</taxon>
        <taxon>Pentapetalae</taxon>
        <taxon>rosids</taxon>
        <taxon>fabids</taxon>
        <taxon>Fabales</taxon>
        <taxon>Fabaceae</taxon>
        <taxon>Papilionoideae</taxon>
        <taxon>50 kb inversion clade</taxon>
        <taxon>NPAAA clade</taxon>
        <taxon>Hologalegina</taxon>
        <taxon>IRL clade</taxon>
        <taxon>Trifolieae</taxon>
        <taxon>Medicago</taxon>
    </lineage>
</organism>
<name>B7FHE9_MEDTR</name>
<dbReference type="EMBL" id="BT051514">
    <property type="protein sequence ID" value="ACJ84178.1"/>
    <property type="molecule type" value="mRNA"/>
</dbReference>
<sequence>MSTILQNSPIDLNISNLLKLAPSATSRFECIAQPVKALKKSFAFYSRSFKNSPLAIFNLVQLKRLRHCSIIKGTW</sequence>
<protein>
    <submittedName>
        <fullName evidence="1">Uncharacterized protein</fullName>
    </submittedName>
</protein>
<evidence type="ECO:0000313" key="1">
    <source>
        <dbReference type="EMBL" id="ACJ84178.1"/>
    </source>
</evidence>
<dbReference type="AlphaFoldDB" id="B7FHE9"/>
<accession>B7FHE9</accession>
<proteinExistence type="evidence at transcript level"/>
<reference evidence="1" key="1">
    <citation type="submission" date="2008-12" db="EMBL/GenBank/DDBJ databases">
        <title>Medicago truncatula full length cdna cloning project.</title>
        <authorList>
            <person name="Moskal W."/>
            <person name="Chan A."/>
            <person name="Cheung F."/>
            <person name="Xiao Y."/>
            <person name="Town C.D."/>
        </authorList>
    </citation>
    <scope>NUCLEOTIDE SEQUENCE</scope>
</reference>